<dbReference type="InterPro" id="IPR001608">
    <property type="entry name" value="Ala_racemase_N"/>
</dbReference>
<dbReference type="PRINTS" id="PR00992">
    <property type="entry name" value="ALARACEMASE"/>
</dbReference>
<keyword evidence="7" id="KW-1185">Reference proteome</keyword>
<feature type="domain" description="Alanine racemase C-terminal" evidence="5">
    <location>
        <begin position="255"/>
        <end position="385"/>
    </location>
</feature>
<evidence type="ECO:0000256" key="2">
    <source>
        <dbReference type="ARBA" id="ARBA00022898"/>
    </source>
</evidence>
<dbReference type="InterPro" id="IPR009006">
    <property type="entry name" value="Ala_racemase/Decarboxylase_C"/>
</dbReference>
<dbReference type="GO" id="GO:0005829">
    <property type="term" value="C:cytosol"/>
    <property type="evidence" value="ECO:0007669"/>
    <property type="project" value="TreeGrafter"/>
</dbReference>
<protein>
    <submittedName>
        <fullName evidence="6">Alanine racemase</fullName>
    </submittedName>
</protein>
<reference evidence="7" key="1">
    <citation type="submission" date="2016-11" db="EMBL/GenBank/DDBJ databases">
        <authorList>
            <person name="Varghese N."/>
            <person name="Submissions S."/>
        </authorList>
    </citation>
    <scope>NUCLEOTIDE SEQUENCE [LARGE SCALE GENOMIC DNA]</scope>
    <source>
        <strain evidence="7">DSM 15449</strain>
    </source>
</reference>
<dbReference type="SMART" id="SM01005">
    <property type="entry name" value="Ala_racemase_C"/>
    <property type="match status" value="1"/>
</dbReference>
<dbReference type="SUPFAM" id="SSF50621">
    <property type="entry name" value="Alanine racemase C-terminal domain-like"/>
    <property type="match status" value="1"/>
</dbReference>
<evidence type="ECO:0000256" key="3">
    <source>
        <dbReference type="ARBA" id="ARBA00023235"/>
    </source>
</evidence>
<dbReference type="STRING" id="1121420.SAMN02746098_02952"/>
<dbReference type="Proteomes" id="UP000183954">
    <property type="component" value="Unassembled WGS sequence"/>
</dbReference>
<comment type="cofactor">
    <cofactor evidence="1 4">
        <name>pyridoxal 5'-phosphate</name>
        <dbReference type="ChEBI" id="CHEBI:597326"/>
    </cofactor>
</comment>
<dbReference type="GO" id="GO:0030170">
    <property type="term" value="F:pyridoxal phosphate binding"/>
    <property type="evidence" value="ECO:0007669"/>
    <property type="project" value="TreeGrafter"/>
</dbReference>
<dbReference type="InterPro" id="IPR011079">
    <property type="entry name" value="Ala_racemase_C"/>
</dbReference>
<dbReference type="Gene3D" id="3.20.20.10">
    <property type="entry name" value="Alanine racemase"/>
    <property type="match status" value="1"/>
</dbReference>
<dbReference type="PANTHER" id="PTHR30511">
    <property type="entry name" value="ALANINE RACEMASE"/>
    <property type="match status" value="1"/>
</dbReference>
<sequence>MTDSFRAIPDQAFGFKPIVRIRDIDAVVHNYLLFKNKAEKTNSICAAVLKAEVHGLQMIDVAPALYNVGARYFFVAELYEAISLREILPQKDAQIYTLAGILINEEQYFKEYNIIPCVNCLEQLSRWNKFCRDNGKGSVIIHLDTHMNRLGLLDDEIEILSNNYNEYLSDLEVHFYMSHFYDIKGNDFTNCHKQIEILKNYLAKLPKAPITFACTDSVILLDNQQVNFDMIRPGIGLVGGAPNAAHPISPEAKHTIEIYAKISQIKKIPKGQTVGYGGAFVTKRDTKMALVHIGYKDGYLRTLSELDSDPKGVYMCIDGYRTPVMGKISLDASTIDVTDVPADVLANAKYAEVVGPNVDLKVLADKAGCYEILVALGRENKKVNDYTVKEFKRISG</sequence>
<dbReference type="Pfam" id="PF01168">
    <property type="entry name" value="Ala_racemase_N"/>
    <property type="match status" value="1"/>
</dbReference>
<evidence type="ECO:0000259" key="5">
    <source>
        <dbReference type="SMART" id="SM01005"/>
    </source>
</evidence>
<name>A0A1M5Z6B7_9FIRM</name>
<dbReference type="OrthoDB" id="9813814at2"/>
<keyword evidence="2 4" id="KW-0663">Pyridoxal phosphate</keyword>
<evidence type="ECO:0000313" key="7">
    <source>
        <dbReference type="Proteomes" id="UP000183954"/>
    </source>
</evidence>
<keyword evidence="3" id="KW-0413">Isomerase</keyword>
<evidence type="ECO:0000256" key="1">
    <source>
        <dbReference type="ARBA" id="ARBA00001933"/>
    </source>
</evidence>
<dbReference type="Pfam" id="PF00842">
    <property type="entry name" value="Ala_racemase_C"/>
    <property type="match status" value="1"/>
</dbReference>
<feature type="modified residue" description="N6-(pyridoxal phosphate)lysine" evidence="4">
    <location>
        <position position="50"/>
    </location>
</feature>
<dbReference type="GO" id="GO:0008784">
    <property type="term" value="F:alanine racemase activity"/>
    <property type="evidence" value="ECO:0007669"/>
    <property type="project" value="InterPro"/>
</dbReference>
<dbReference type="SUPFAM" id="SSF51419">
    <property type="entry name" value="PLP-binding barrel"/>
    <property type="match status" value="1"/>
</dbReference>
<dbReference type="InterPro" id="IPR000821">
    <property type="entry name" value="Ala_racemase"/>
</dbReference>
<dbReference type="NCBIfam" id="TIGR00492">
    <property type="entry name" value="alr"/>
    <property type="match status" value="1"/>
</dbReference>
<dbReference type="RefSeq" id="WP_073030490.1">
    <property type="nucleotide sequence ID" value="NZ_FQXJ01000010.1"/>
</dbReference>
<gene>
    <name evidence="6" type="ORF">SAMN02746098_02952</name>
</gene>
<accession>A0A1M5Z6B7</accession>
<proteinExistence type="predicted"/>
<organism evidence="6 7">
    <name type="scientific">Desulfosporosinus lacus DSM 15449</name>
    <dbReference type="NCBI Taxonomy" id="1121420"/>
    <lineage>
        <taxon>Bacteria</taxon>
        <taxon>Bacillati</taxon>
        <taxon>Bacillota</taxon>
        <taxon>Clostridia</taxon>
        <taxon>Eubacteriales</taxon>
        <taxon>Desulfitobacteriaceae</taxon>
        <taxon>Desulfosporosinus</taxon>
    </lineage>
</organism>
<evidence type="ECO:0000256" key="4">
    <source>
        <dbReference type="PIRSR" id="PIRSR600821-50"/>
    </source>
</evidence>
<dbReference type="Gene3D" id="2.40.37.10">
    <property type="entry name" value="Lyase, Ornithine Decarboxylase, Chain A, domain 1"/>
    <property type="match status" value="1"/>
</dbReference>
<evidence type="ECO:0000313" key="6">
    <source>
        <dbReference type="EMBL" id="SHI19433.1"/>
    </source>
</evidence>
<dbReference type="EMBL" id="FQXJ01000010">
    <property type="protein sequence ID" value="SHI19433.1"/>
    <property type="molecule type" value="Genomic_DNA"/>
</dbReference>
<dbReference type="InterPro" id="IPR029066">
    <property type="entry name" value="PLP-binding_barrel"/>
</dbReference>
<dbReference type="PANTHER" id="PTHR30511:SF0">
    <property type="entry name" value="ALANINE RACEMASE, CATABOLIC-RELATED"/>
    <property type="match status" value="1"/>
</dbReference>
<dbReference type="GO" id="GO:0030632">
    <property type="term" value="P:D-alanine biosynthetic process"/>
    <property type="evidence" value="ECO:0007669"/>
    <property type="project" value="TreeGrafter"/>
</dbReference>
<dbReference type="AlphaFoldDB" id="A0A1M5Z6B7"/>